<gene>
    <name evidence="10" type="ORF">A3H63_00025</name>
</gene>
<keyword evidence="5 8" id="KW-0812">Transmembrane</keyword>
<comment type="subcellular location">
    <subcellularLocation>
        <location evidence="1">Cell membrane</location>
        <topology evidence="1">Multi-pass membrane protein</topology>
    </subcellularLocation>
</comment>
<evidence type="ECO:0000256" key="1">
    <source>
        <dbReference type="ARBA" id="ARBA00004651"/>
    </source>
</evidence>
<sequence>MIKKIVFVFLILIIAAGLRLYKLPSSPPGLYPDEAMNGNNVLESLETGDWKIFYRENFGREGLFINLQGLSVAAFGNESWALRLPSTIIGIFTVLGVYLLAKVLFNNETLALLASFFLATSFWHIIFSRIGFRAILAPFFLTWALYFLFKSLNAKYYKTCAVTGGLFYGLGFHSYIAYRATPLLIAIAGYFLYKNYSLIRSNKRIVLAIFTISAILAILPLGIYFFQNPQDFFGRTASISIFDSPSPIRALALNLLKTAGMFNVAGDFNWRHNLAGRPELFWPIGICFLVGIFISIKETMKKCFSPELILLAWLAIGLLPVILSNEGLPHALRSIIVIPPVFILSAIGAMKIYELLKSKLTGRWLPIAGYLFLSLLLFEAYSSYFVRWSEEPRVKTAFAYQDSVIAKRVNNLPKNQPKYIVVTATNRAIERDNPISLQSILFLTKTFTAKQRSDKNIYYLTTEEFEKTDIPENAFVLTL</sequence>
<keyword evidence="4" id="KW-0808">Transferase</keyword>
<organism evidence="10 11">
    <name type="scientific">Candidatus Harrisonbacteria bacterium RIFCSPLOWO2_02_FULL_45_10c</name>
    <dbReference type="NCBI Taxonomy" id="1798410"/>
    <lineage>
        <taxon>Bacteria</taxon>
        <taxon>Candidatus Harrisoniibacteriota</taxon>
    </lineage>
</organism>
<evidence type="ECO:0000256" key="3">
    <source>
        <dbReference type="ARBA" id="ARBA00022676"/>
    </source>
</evidence>
<dbReference type="PANTHER" id="PTHR33908:SF11">
    <property type="entry name" value="MEMBRANE PROTEIN"/>
    <property type="match status" value="1"/>
</dbReference>
<proteinExistence type="predicted"/>
<dbReference type="Proteomes" id="UP000176284">
    <property type="component" value="Unassembled WGS sequence"/>
</dbReference>
<comment type="caution">
    <text evidence="10">The sequence shown here is derived from an EMBL/GenBank/DDBJ whole genome shotgun (WGS) entry which is preliminary data.</text>
</comment>
<dbReference type="EMBL" id="MHJM01000006">
    <property type="protein sequence ID" value="OGY68197.1"/>
    <property type="molecule type" value="Genomic_DNA"/>
</dbReference>
<evidence type="ECO:0000256" key="8">
    <source>
        <dbReference type="SAM" id="Phobius"/>
    </source>
</evidence>
<keyword evidence="7 8" id="KW-0472">Membrane</keyword>
<accession>A0A1G1ZWE9</accession>
<evidence type="ECO:0000256" key="4">
    <source>
        <dbReference type="ARBA" id="ARBA00022679"/>
    </source>
</evidence>
<protein>
    <recommendedName>
        <fullName evidence="9">Glycosyltransferase RgtA/B/C/D-like domain-containing protein</fullName>
    </recommendedName>
</protein>
<feature type="transmembrane region" description="Helical" evidence="8">
    <location>
        <begin position="280"/>
        <end position="296"/>
    </location>
</feature>
<dbReference type="STRING" id="1798410.A3H63_00025"/>
<feature type="transmembrane region" description="Helical" evidence="8">
    <location>
        <begin position="132"/>
        <end position="149"/>
    </location>
</feature>
<feature type="transmembrane region" description="Helical" evidence="8">
    <location>
        <begin position="331"/>
        <end position="352"/>
    </location>
</feature>
<dbReference type="AlphaFoldDB" id="A0A1G1ZWE9"/>
<evidence type="ECO:0000313" key="10">
    <source>
        <dbReference type="EMBL" id="OGY68197.1"/>
    </source>
</evidence>
<dbReference type="PANTHER" id="PTHR33908">
    <property type="entry name" value="MANNOSYLTRANSFERASE YKCB-RELATED"/>
    <property type="match status" value="1"/>
</dbReference>
<feature type="transmembrane region" description="Helical" evidence="8">
    <location>
        <begin position="205"/>
        <end position="226"/>
    </location>
</feature>
<reference evidence="10 11" key="1">
    <citation type="journal article" date="2016" name="Nat. Commun.">
        <title>Thousands of microbial genomes shed light on interconnected biogeochemical processes in an aquifer system.</title>
        <authorList>
            <person name="Anantharaman K."/>
            <person name="Brown C.T."/>
            <person name="Hug L.A."/>
            <person name="Sharon I."/>
            <person name="Castelle C.J."/>
            <person name="Probst A.J."/>
            <person name="Thomas B.C."/>
            <person name="Singh A."/>
            <person name="Wilkins M.J."/>
            <person name="Karaoz U."/>
            <person name="Brodie E.L."/>
            <person name="Williams K.H."/>
            <person name="Hubbard S.S."/>
            <person name="Banfield J.F."/>
        </authorList>
    </citation>
    <scope>NUCLEOTIDE SEQUENCE [LARGE SCALE GENOMIC DNA]</scope>
</reference>
<dbReference type="Pfam" id="PF13231">
    <property type="entry name" value="PMT_2"/>
    <property type="match status" value="1"/>
</dbReference>
<keyword evidence="6 8" id="KW-1133">Transmembrane helix</keyword>
<dbReference type="InterPro" id="IPR050297">
    <property type="entry name" value="LipidA_mod_glycosyltrf_83"/>
</dbReference>
<feature type="transmembrane region" description="Helical" evidence="8">
    <location>
        <begin position="80"/>
        <end position="101"/>
    </location>
</feature>
<feature type="transmembrane region" description="Helical" evidence="8">
    <location>
        <begin position="177"/>
        <end position="193"/>
    </location>
</feature>
<evidence type="ECO:0000313" key="11">
    <source>
        <dbReference type="Proteomes" id="UP000176284"/>
    </source>
</evidence>
<dbReference type="GO" id="GO:0005886">
    <property type="term" value="C:plasma membrane"/>
    <property type="evidence" value="ECO:0007669"/>
    <property type="project" value="UniProtKB-SubCell"/>
</dbReference>
<feature type="transmembrane region" description="Helical" evidence="8">
    <location>
        <begin position="364"/>
        <end position="386"/>
    </location>
</feature>
<dbReference type="GO" id="GO:0016763">
    <property type="term" value="F:pentosyltransferase activity"/>
    <property type="evidence" value="ECO:0007669"/>
    <property type="project" value="TreeGrafter"/>
</dbReference>
<dbReference type="InterPro" id="IPR038731">
    <property type="entry name" value="RgtA/B/C-like"/>
</dbReference>
<evidence type="ECO:0000256" key="6">
    <source>
        <dbReference type="ARBA" id="ARBA00022989"/>
    </source>
</evidence>
<evidence type="ECO:0000256" key="5">
    <source>
        <dbReference type="ARBA" id="ARBA00022692"/>
    </source>
</evidence>
<feature type="domain" description="Glycosyltransferase RgtA/B/C/D-like" evidence="9">
    <location>
        <begin position="67"/>
        <end position="214"/>
    </location>
</feature>
<name>A0A1G1ZWE9_9BACT</name>
<evidence type="ECO:0000259" key="9">
    <source>
        <dbReference type="Pfam" id="PF13231"/>
    </source>
</evidence>
<keyword evidence="3" id="KW-0328">Glycosyltransferase</keyword>
<feature type="transmembrane region" description="Helical" evidence="8">
    <location>
        <begin position="308"/>
        <end position="325"/>
    </location>
</feature>
<evidence type="ECO:0000256" key="2">
    <source>
        <dbReference type="ARBA" id="ARBA00022475"/>
    </source>
</evidence>
<evidence type="ECO:0000256" key="7">
    <source>
        <dbReference type="ARBA" id="ARBA00023136"/>
    </source>
</evidence>
<keyword evidence="2" id="KW-1003">Cell membrane</keyword>
<dbReference type="GO" id="GO:0009103">
    <property type="term" value="P:lipopolysaccharide biosynthetic process"/>
    <property type="evidence" value="ECO:0007669"/>
    <property type="project" value="UniProtKB-ARBA"/>
</dbReference>